<proteinExistence type="predicted"/>
<dbReference type="InterPro" id="IPR007197">
    <property type="entry name" value="rSAM"/>
</dbReference>
<dbReference type="SUPFAM" id="SSF102114">
    <property type="entry name" value="Radical SAM enzymes"/>
    <property type="match status" value="1"/>
</dbReference>
<accession>A0A832ZEE7</accession>
<dbReference type="SFLD" id="SFLDS00029">
    <property type="entry name" value="Radical_SAM"/>
    <property type="match status" value="1"/>
</dbReference>
<keyword evidence="4 6" id="KW-0408">Iron</keyword>
<evidence type="ECO:0000256" key="3">
    <source>
        <dbReference type="ARBA" id="ARBA00022723"/>
    </source>
</evidence>
<dbReference type="PANTHER" id="PTHR30352">
    <property type="entry name" value="PYRUVATE FORMATE-LYASE-ACTIVATING ENZYME"/>
    <property type="match status" value="1"/>
</dbReference>
<comment type="cofactor">
    <cofactor evidence="6">
        <name>[4Fe-4S] cluster</name>
        <dbReference type="ChEBI" id="CHEBI:49883"/>
    </cofactor>
    <text evidence="6">Binds 1 [4Fe-4S] cluster. The cluster is coordinated with 3 cysteines and an exchangeable S-adenosyl-L-methionine.</text>
</comment>
<dbReference type="InterPro" id="IPR016431">
    <property type="entry name" value="Pyrv-formate_lyase-activ_prd"/>
</dbReference>
<gene>
    <name evidence="8" type="ORF">EYH24_08060</name>
</gene>
<dbReference type="InterPro" id="IPR034457">
    <property type="entry name" value="Organic_radical-activating"/>
</dbReference>
<dbReference type="PROSITE" id="PS51918">
    <property type="entry name" value="RADICAL_SAM"/>
    <property type="match status" value="1"/>
</dbReference>
<dbReference type="GO" id="GO:0046872">
    <property type="term" value="F:metal ion binding"/>
    <property type="evidence" value="ECO:0007669"/>
    <property type="project" value="UniProtKB-KW"/>
</dbReference>
<dbReference type="GO" id="GO:0003824">
    <property type="term" value="F:catalytic activity"/>
    <property type="evidence" value="ECO:0007669"/>
    <property type="project" value="InterPro"/>
</dbReference>
<dbReference type="EMBL" id="DQUR01000274">
    <property type="protein sequence ID" value="HIP89835.1"/>
    <property type="molecule type" value="Genomic_DNA"/>
</dbReference>
<evidence type="ECO:0000256" key="5">
    <source>
        <dbReference type="ARBA" id="ARBA00023014"/>
    </source>
</evidence>
<dbReference type="Pfam" id="PF04055">
    <property type="entry name" value="Radical_SAM"/>
    <property type="match status" value="1"/>
</dbReference>
<dbReference type="CDD" id="cd01335">
    <property type="entry name" value="Radical_SAM"/>
    <property type="match status" value="1"/>
</dbReference>
<dbReference type="InterPro" id="IPR058240">
    <property type="entry name" value="rSAM_sf"/>
</dbReference>
<dbReference type="PIRSF" id="PIRSF004869">
    <property type="entry name" value="PflX_prd"/>
    <property type="match status" value="1"/>
</dbReference>
<keyword evidence="3 6" id="KW-0479">Metal-binding</keyword>
<dbReference type="Gene3D" id="3.20.20.70">
    <property type="entry name" value="Aldolase class I"/>
    <property type="match status" value="1"/>
</dbReference>
<feature type="non-terminal residue" evidence="8">
    <location>
        <position position="1"/>
    </location>
</feature>
<keyword evidence="5 6" id="KW-0411">Iron-sulfur</keyword>
<feature type="binding site" evidence="6">
    <location>
        <position position="68"/>
    </location>
    <ligand>
        <name>[4Fe-4S] cluster</name>
        <dbReference type="ChEBI" id="CHEBI:49883"/>
        <note>4Fe-4S-S-AdoMet</note>
    </ligand>
</feature>
<evidence type="ECO:0000256" key="2">
    <source>
        <dbReference type="ARBA" id="ARBA00022691"/>
    </source>
</evidence>
<evidence type="ECO:0000256" key="6">
    <source>
        <dbReference type="PIRSR" id="PIRSR004869-50"/>
    </source>
</evidence>
<feature type="binding site" evidence="6">
    <location>
        <position position="71"/>
    </location>
    <ligand>
        <name>[4Fe-4S] cluster</name>
        <dbReference type="ChEBI" id="CHEBI:49883"/>
        <note>4Fe-4S-S-AdoMet</note>
    </ligand>
</feature>
<dbReference type="PANTHER" id="PTHR30352:SF22">
    <property type="entry name" value="PYRUVATE FORMATE-LYASE ACTIVATING ENZYME HOMOLOG"/>
    <property type="match status" value="1"/>
</dbReference>
<evidence type="ECO:0000256" key="4">
    <source>
        <dbReference type="ARBA" id="ARBA00023004"/>
    </source>
</evidence>
<feature type="binding site" evidence="6">
    <location>
        <position position="64"/>
    </location>
    <ligand>
        <name>[4Fe-4S] cluster</name>
        <dbReference type="ChEBI" id="CHEBI:49883"/>
        <note>4Fe-4S-S-AdoMet</note>
    </ligand>
</feature>
<name>A0A832ZEE7_9EURY</name>
<organism evidence="8 9">
    <name type="scientific">Thermococcus paralvinellae</name>
    <dbReference type="NCBI Taxonomy" id="582419"/>
    <lineage>
        <taxon>Archaea</taxon>
        <taxon>Methanobacteriati</taxon>
        <taxon>Methanobacteriota</taxon>
        <taxon>Thermococci</taxon>
        <taxon>Thermococcales</taxon>
        <taxon>Thermococcaceae</taxon>
        <taxon>Thermococcus</taxon>
    </lineage>
</organism>
<dbReference type="Proteomes" id="UP000653692">
    <property type="component" value="Unassembled WGS sequence"/>
</dbReference>
<evidence type="ECO:0000259" key="7">
    <source>
        <dbReference type="PROSITE" id="PS51918"/>
    </source>
</evidence>
<keyword evidence="1" id="KW-0004">4Fe-4S</keyword>
<dbReference type="GO" id="GO:0051539">
    <property type="term" value="F:4 iron, 4 sulfur cluster binding"/>
    <property type="evidence" value="ECO:0007669"/>
    <property type="project" value="UniProtKB-KW"/>
</dbReference>
<keyword evidence="2 6" id="KW-0949">S-adenosyl-L-methionine</keyword>
<protein>
    <submittedName>
        <fullName evidence="8">Radical SAM protein</fullName>
    </submittedName>
</protein>
<comment type="caution">
    <text evidence="8">The sequence shown here is derived from an EMBL/GenBank/DDBJ whole genome shotgun (WGS) entry which is preliminary data.</text>
</comment>
<evidence type="ECO:0000313" key="8">
    <source>
        <dbReference type="EMBL" id="HIP89835.1"/>
    </source>
</evidence>
<dbReference type="InterPro" id="IPR013785">
    <property type="entry name" value="Aldolase_TIM"/>
</dbReference>
<reference evidence="8" key="1">
    <citation type="journal article" date="2020" name="ISME J.">
        <title>Gammaproteobacteria mediating utilization of methyl-, sulfur- and petroleum organic compounds in deep ocean hydrothermal plumes.</title>
        <authorList>
            <person name="Zhou Z."/>
            <person name="Liu Y."/>
            <person name="Pan J."/>
            <person name="Cron B.R."/>
            <person name="Toner B.M."/>
            <person name="Anantharaman K."/>
            <person name="Breier J.A."/>
            <person name="Dick G.J."/>
            <person name="Li M."/>
        </authorList>
    </citation>
    <scope>NUCLEOTIDE SEQUENCE</scope>
    <source>
        <strain evidence="8">SZUA-1476</strain>
    </source>
</reference>
<feature type="domain" description="Radical SAM core" evidence="7">
    <location>
        <begin position="50"/>
        <end position="279"/>
    </location>
</feature>
<evidence type="ECO:0000256" key="1">
    <source>
        <dbReference type="ARBA" id="ARBA00022485"/>
    </source>
</evidence>
<dbReference type="AlphaFoldDB" id="A0A832ZEE7"/>
<evidence type="ECO:0000313" key="9">
    <source>
        <dbReference type="Proteomes" id="UP000653692"/>
    </source>
</evidence>
<sequence length="290" mass="33024">RNSPGYCGIIWNKGGRLTTITGTFDKAYLHWYLDPHPTNCVAEPVCPEREHYGFYNLAVFFAGCNLDCLFCQNIHHKYMIKELEEEVVLSTEGLADIAMRRRITCVCYFGGDPTPHSIYALKASRKILERSKSKETKRICWETNGLQNPRIMKEMAELALKSGGIIKIDWKAYTPSVYQALTGINGEEAIKRTKENVKLVLKMEKNGKPPLLIVSTLVVPHYVDEHEVFNIANYIAKLNPETPYVLLAFAPQHLMSDVPTTSRRQMEKVYKAAQDAGLKNIYIGNPWLLR</sequence>